<protein>
    <submittedName>
        <fullName evidence="1">Uncharacterized protein</fullName>
    </submittedName>
</protein>
<sequence>MLDITCASIASVSATFIEIVGIESPKHVIKNTNITSFVFICYIFRTSVF</sequence>
<organism evidence="1">
    <name type="scientific">uncultured Dysgonomonas sp</name>
    <dbReference type="NCBI Taxonomy" id="206096"/>
    <lineage>
        <taxon>Bacteria</taxon>
        <taxon>Pseudomonadati</taxon>
        <taxon>Bacteroidota</taxon>
        <taxon>Bacteroidia</taxon>
        <taxon>Bacteroidales</taxon>
        <taxon>Dysgonomonadaceae</taxon>
        <taxon>Dysgonomonas</taxon>
        <taxon>environmental samples</taxon>
    </lineage>
</organism>
<name>A0A212JJ33_9BACT</name>
<accession>A0A212JJ33</accession>
<evidence type="ECO:0000313" key="1">
    <source>
        <dbReference type="EMBL" id="SBV99275.1"/>
    </source>
</evidence>
<dbReference type="AlphaFoldDB" id="A0A212JJ33"/>
<reference evidence="1" key="1">
    <citation type="submission" date="2016-04" db="EMBL/GenBank/DDBJ databases">
        <authorList>
            <person name="Evans L.H."/>
            <person name="Alamgir A."/>
            <person name="Owens N."/>
            <person name="Weber N.D."/>
            <person name="Virtaneva K."/>
            <person name="Barbian K."/>
            <person name="Babar A."/>
            <person name="Rosenke K."/>
        </authorList>
    </citation>
    <scope>NUCLEOTIDE SEQUENCE</scope>
    <source>
        <strain evidence="1">86-2</strain>
    </source>
</reference>
<gene>
    <name evidence="1" type="ORF">KL86DYS2_11617</name>
</gene>
<dbReference type="EMBL" id="FLUL01000001">
    <property type="protein sequence ID" value="SBV99275.1"/>
    <property type="molecule type" value="Genomic_DNA"/>
</dbReference>
<proteinExistence type="predicted"/>